<gene>
    <name evidence="2" type="ORF">LCGC14_1942710</name>
</gene>
<dbReference type="Pfam" id="PF04471">
    <property type="entry name" value="Mrr_cat"/>
    <property type="match status" value="1"/>
</dbReference>
<dbReference type="AlphaFoldDB" id="A0A0F9FJP9"/>
<dbReference type="InterPro" id="IPR007560">
    <property type="entry name" value="Restrct_endonuc_IV_Mrr"/>
</dbReference>
<dbReference type="SUPFAM" id="SSF52980">
    <property type="entry name" value="Restriction endonuclease-like"/>
    <property type="match status" value="1"/>
</dbReference>
<proteinExistence type="predicted"/>
<reference evidence="2" key="1">
    <citation type="journal article" date="2015" name="Nature">
        <title>Complex archaea that bridge the gap between prokaryotes and eukaryotes.</title>
        <authorList>
            <person name="Spang A."/>
            <person name="Saw J.H."/>
            <person name="Jorgensen S.L."/>
            <person name="Zaremba-Niedzwiedzka K."/>
            <person name="Martijn J."/>
            <person name="Lind A.E."/>
            <person name="van Eijk R."/>
            <person name="Schleper C."/>
            <person name="Guy L."/>
            <person name="Ettema T.J."/>
        </authorList>
    </citation>
    <scope>NUCLEOTIDE SEQUENCE</scope>
</reference>
<feature type="domain" description="Restriction endonuclease type IV Mrr" evidence="1">
    <location>
        <begin position="205"/>
        <end position="318"/>
    </location>
</feature>
<evidence type="ECO:0000259" key="1">
    <source>
        <dbReference type="Pfam" id="PF04471"/>
    </source>
</evidence>
<protein>
    <recommendedName>
        <fullName evidence="1">Restriction endonuclease type IV Mrr domain-containing protein</fullName>
    </recommendedName>
</protein>
<dbReference type="GO" id="GO:0004519">
    <property type="term" value="F:endonuclease activity"/>
    <property type="evidence" value="ECO:0007669"/>
    <property type="project" value="InterPro"/>
</dbReference>
<dbReference type="InterPro" id="IPR011335">
    <property type="entry name" value="Restrct_endonuc-II-like"/>
</dbReference>
<evidence type="ECO:0000313" key="2">
    <source>
        <dbReference type="EMBL" id="KKL86639.1"/>
    </source>
</evidence>
<accession>A0A0F9FJP9</accession>
<organism evidence="2">
    <name type="scientific">marine sediment metagenome</name>
    <dbReference type="NCBI Taxonomy" id="412755"/>
    <lineage>
        <taxon>unclassified sequences</taxon>
        <taxon>metagenomes</taxon>
        <taxon>ecological metagenomes</taxon>
    </lineage>
</organism>
<dbReference type="GO" id="GO:0003677">
    <property type="term" value="F:DNA binding"/>
    <property type="evidence" value="ECO:0007669"/>
    <property type="project" value="InterPro"/>
</dbReference>
<sequence>MPATYMIRAMRSAQEDFEVFFRNDVVAVGWSRVDFSAFESPDALVQAVEGEYYSDGCTAPQVVGKKKNEVRRFKGIEEHDRIVVPYWSSVRLAVAGKEERHSAHDGEARDLGNQRIVSFVRDASGGYLTVPRDQLSEGLQRRLRVRGSTVADLSEFEEQVELLFDGEAYLSTIARVQNEQEQLFKSTLLGILRDGTSALRAGGIGLEDLVVELLRADGYEAAVQPKQRFPEIADADIEATRDDHVTSVKLLVQVKHHSGESDEWGARQLSHILEAEPDLFLEYKLVLVTSGNPSDALQALCVAKDITLISGTQLVDWITDSLEHLRPRTRNRLRISDVPQLVQGEPASE</sequence>
<dbReference type="GO" id="GO:0009307">
    <property type="term" value="P:DNA restriction-modification system"/>
    <property type="evidence" value="ECO:0007669"/>
    <property type="project" value="InterPro"/>
</dbReference>
<dbReference type="EMBL" id="LAZR01021054">
    <property type="protein sequence ID" value="KKL86639.1"/>
    <property type="molecule type" value="Genomic_DNA"/>
</dbReference>
<comment type="caution">
    <text evidence="2">The sequence shown here is derived from an EMBL/GenBank/DDBJ whole genome shotgun (WGS) entry which is preliminary data.</text>
</comment>
<name>A0A0F9FJP9_9ZZZZ</name>